<reference evidence="2 3" key="1">
    <citation type="journal article" date="2016" name="Nat. Commun.">
        <title>Thousands of microbial genomes shed light on interconnected biogeochemical processes in an aquifer system.</title>
        <authorList>
            <person name="Anantharaman K."/>
            <person name="Brown C.T."/>
            <person name="Hug L.A."/>
            <person name="Sharon I."/>
            <person name="Castelle C.J."/>
            <person name="Probst A.J."/>
            <person name="Thomas B.C."/>
            <person name="Singh A."/>
            <person name="Wilkins M.J."/>
            <person name="Karaoz U."/>
            <person name="Brodie E.L."/>
            <person name="Williams K.H."/>
            <person name="Hubbard S.S."/>
            <person name="Banfield J.F."/>
        </authorList>
    </citation>
    <scope>NUCLEOTIDE SEQUENCE [LARGE SCALE GENOMIC DNA]</scope>
</reference>
<accession>A0A1G2IVI7</accession>
<comment type="caution">
    <text evidence="2">The sequence shown here is derived from an EMBL/GenBank/DDBJ whole genome shotgun (WGS) entry which is preliminary data.</text>
</comment>
<name>A0A1G2IVI7_9BACT</name>
<feature type="domain" description="Transcriptional repressor PaaX-like central Cas2-like" evidence="1">
    <location>
        <begin position="90"/>
        <end position="156"/>
    </location>
</feature>
<dbReference type="GO" id="GO:0006351">
    <property type="term" value="P:DNA-templated transcription"/>
    <property type="evidence" value="ECO:0007669"/>
    <property type="project" value="TreeGrafter"/>
</dbReference>
<dbReference type="Gene3D" id="3.30.70.2650">
    <property type="match status" value="1"/>
</dbReference>
<dbReference type="PANTHER" id="PTHR30319:SF1">
    <property type="entry name" value="TRANSCRIPTIONAL REPRESSOR PAAX"/>
    <property type="match status" value="1"/>
</dbReference>
<dbReference type="Pfam" id="PF20803">
    <property type="entry name" value="PaaX_M"/>
    <property type="match status" value="1"/>
</dbReference>
<dbReference type="STRING" id="1802223.A2358_02250"/>
<dbReference type="Proteomes" id="UP000178650">
    <property type="component" value="Unassembled WGS sequence"/>
</dbReference>
<proteinExistence type="predicted"/>
<organism evidence="2 3">
    <name type="scientific">Candidatus Staskawiczbacteria bacterium RIFOXYB1_FULL_37_44</name>
    <dbReference type="NCBI Taxonomy" id="1802223"/>
    <lineage>
        <taxon>Bacteria</taxon>
        <taxon>Candidatus Staskawicziibacteriota</taxon>
    </lineage>
</organism>
<dbReference type="EMBL" id="MHPJ01000026">
    <property type="protein sequence ID" value="OGZ78148.1"/>
    <property type="molecule type" value="Genomic_DNA"/>
</dbReference>
<evidence type="ECO:0000313" key="3">
    <source>
        <dbReference type="Proteomes" id="UP000178650"/>
    </source>
</evidence>
<evidence type="ECO:0000259" key="1">
    <source>
        <dbReference type="Pfam" id="PF20803"/>
    </source>
</evidence>
<dbReference type="PANTHER" id="PTHR30319">
    <property type="entry name" value="PHENYLACETIC ACID REGULATOR-RELATED TRANSCRIPTIONAL REPRESSOR"/>
    <property type="match status" value="1"/>
</dbReference>
<gene>
    <name evidence="2" type="ORF">A2358_02250</name>
</gene>
<dbReference type="AlphaFoldDB" id="A0A1G2IVI7"/>
<dbReference type="InterPro" id="IPR048846">
    <property type="entry name" value="PaaX-like_central"/>
</dbReference>
<evidence type="ECO:0000313" key="2">
    <source>
        <dbReference type="EMBL" id="OGZ78148.1"/>
    </source>
</evidence>
<sequence>MGVNIVTTKIMLKLLLGDFENGPPFTIGDIFDFFKEDGQKDVKAAMAKLKREEFVNQKQNYEGSVLVSLSEKGKLRALNMIFRRFDSRKEKWDGKWRMVSFDIPDHCTKGRKALVYRLKSAGFYELQKSLFIYPHDCEKEVKTLAHLFKIEKYIRLGLLESIDNQEILIKHFKLREKI</sequence>
<protein>
    <recommendedName>
        <fullName evidence="1">Transcriptional repressor PaaX-like central Cas2-like domain-containing protein</fullName>
    </recommendedName>
</protein>